<gene>
    <name evidence="2" type="ORF">WB794_07425</name>
</gene>
<proteinExistence type="predicted"/>
<comment type="caution">
    <text evidence="2">The sequence shown here is derived from an EMBL/GenBank/DDBJ whole genome shotgun (WGS) entry which is preliminary data.</text>
</comment>
<dbReference type="EMBL" id="JBBDHC010000008">
    <property type="protein sequence ID" value="MEJ1249499.1"/>
    <property type="molecule type" value="Genomic_DNA"/>
</dbReference>
<accession>A0AAW9R756</accession>
<dbReference type="PANTHER" id="PTHR39165:SF1">
    <property type="entry name" value="DUF456 DOMAIN-CONTAINING PROTEIN"/>
    <property type="match status" value="1"/>
</dbReference>
<sequence length="161" mass="16429">MDYSIVLHVLGALLVIIGLAGSVLPALPGTPLMFVGMLLVAWGTGFTTLGWGILAILAALTMLSLVLDFVANLLGAKRAGASRLALVGAALGTLIGFFFGLAGILLGPFIGAFAGEYIHSRHGGMATRVGIGTWVGILLGLVARVSIAFLMLGIFALALVL</sequence>
<feature type="transmembrane region" description="Helical" evidence="1">
    <location>
        <begin position="49"/>
        <end position="74"/>
    </location>
</feature>
<name>A0AAW9R756_9GAMM</name>
<keyword evidence="1" id="KW-0472">Membrane</keyword>
<evidence type="ECO:0000313" key="2">
    <source>
        <dbReference type="EMBL" id="MEJ1249499.1"/>
    </source>
</evidence>
<organism evidence="2 3">
    <name type="scientific">Denitratimonas tolerans</name>
    <dbReference type="NCBI Taxonomy" id="1338420"/>
    <lineage>
        <taxon>Bacteria</taxon>
        <taxon>Pseudomonadati</taxon>
        <taxon>Pseudomonadota</taxon>
        <taxon>Gammaproteobacteria</taxon>
        <taxon>Lysobacterales</taxon>
        <taxon>Lysobacteraceae</taxon>
        <taxon>Denitratimonas</taxon>
    </lineage>
</organism>
<feature type="transmembrane region" description="Helical" evidence="1">
    <location>
        <begin position="86"/>
        <end position="114"/>
    </location>
</feature>
<dbReference type="Proteomes" id="UP001364472">
    <property type="component" value="Unassembled WGS sequence"/>
</dbReference>
<dbReference type="AlphaFoldDB" id="A0AAW9R756"/>
<dbReference type="Pfam" id="PF04306">
    <property type="entry name" value="DUF456"/>
    <property type="match status" value="1"/>
</dbReference>
<protein>
    <submittedName>
        <fullName evidence="2">DUF456 domain-containing protein</fullName>
    </submittedName>
</protein>
<evidence type="ECO:0000256" key="1">
    <source>
        <dbReference type="SAM" id="Phobius"/>
    </source>
</evidence>
<keyword evidence="1" id="KW-1133">Transmembrane helix</keyword>
<reference evidence="2 3" key="1">
    <citation type="journal article" date="2016" name="Antonie Van Leeuwenhoek">
        <title>Denitratimonas tolerans gen. nov., sp. nov., a denitrifying bacterium isolated from a bioreactor for tannery wastewater treatment.</title>
        <authorList>
            <person name="Han S.I."/>
            <person name="Kim J.O."/>
            <person name="Lee Y.R."/>
            <person name="Ekpeghere K.I."/>
            <person name="Koh S.C."/>
            <person name="Whang K.S."/>
        </authorList>
    </citation>
    <scope>NUCLEOTIDE SEQUENCE [LARGE SCALE GENOMIC DNA]</scope>
    <source>
        <strain evidence="2 3">KACC 17565</strain>
    </source>
</reference>
<evidence type="ECO:0000313" key="3">
    <source>
        <dbReference type="Proteomes" id="UP001364472"/>
    </source>
</evidence>
<dbReference type="InterPro" id="IPR007403">
    <property type="entry name" value="DUF456"/>
</dbReference>
<dbReference type="RefSeq" id="WP_337335213.1">
    <property type="nucleotide sequence ID" value="NZ_JBBDHC010000008.1"/>
</dbReference>
<dbReference type="PANTHER" id="PTHR39165">
    <property type="entry name" value="IG HYPOTHETICAL 17883"/>
    <property type="match status" value="1"/>
</dbReference>
<feature type="transmembrane region" description="Helical" evidence="1">
    <location>
        <begin position="134"/>
        <end position="160"/>
    </location>
</feature>
<keyword evidence="3" id="KW-1185">Reference proteome</keyword>
<keyword evidence="1" id="KW-0812">Transmembrane</keyword>